<feature type="binding site" evidence="10">
    <location>
        <position position="152"/>
    </location>
    <ligand>
        <name>substrate</name>
    </ligand>
</feature>
<organism evidence="11 12">
    <name type="scientific">Aeromonas caviae</name>
    <name type="common">Aeromonas punctata</name>
    <dbReference type="NCBI Taxonomy" id="648"/>
    <lineage>
        <taxon>Bacteria</taxon>
        <taxon>Pseudomonadati</taxon>
        <taxon>Pseudomonadota</taxon>
        <taxon>Gammaproteobacteria</taxon>
        <taxon>Aeromonadales</taxon>
        <taxon>Aeromonadaceae</taxon>
        <taxon>Aeromonas</taxon>
    </lineage>
</organism>
<dbReference type="GO" id="GO:0005737">
    <property type="term" value="C:cytoplasm"/>
    <property type="evidence" value="ECO:0007669"/>
    <property type="project" value="UniProtKB-SubCell"/>
</dbReference>
<evidence type="ECO:0000256" key="9">
    <source>
        <dbReference type="ARBA" id="ARBA00023285"/>
    </source>
</evidence>
<comment type="subunit">
    <text evidence="10">Homodimer.</text>
</comment>
<dbReference type="GO" id="GO:0008270">
    <property type="term" value="F:zinc ion binding"/>
    <property type="evidence" value="ECO:0007669"/>
    <property type="project" value="UniProtKB-UniRule"/>
</dbReference>
<comment type="similarity">
    <text evidence="10">Belongs to the PdxA family.</text>
</comment>
<keyword evidence="5 10" id="KW-0521">NADP</keyword>
<comment type="function">
    <text evidence="10">Catalyzes the NAD(P)-dependent oxidation of 4-(phosphooxy)-L-threonine (HTP) into 2-amino-3-oxo-4-(phosphooxy)butyric acid which spontaneously decarboxylates to form 3-amino-2-oxopropyl phosphate (AHAP).</text>
</comment>
<feature type="binding site" evidence="10">
    <location>
        <position position="290"/>
    </location>
    <ligand>
        <name>substrate</name>
    </ligand>
</feature>
<feature type="binding site" evidence="10">
    <location>
        <position position="282"/>
    </location>
    <ligand>
        <name>a divalent metal cation</name>
        <dbReference type="ChEBI" id="CHEBI:60240"/>
        <note>ligand shared between dimeric partners</note>
    </ligand>
</feature>
<name>A0A6S4T0P4_AERCA</name>
<evidence type="ECO:0000256" key="3">
    <source>
        <dbReference type="ARBA" id="ARBA00022833"/>
    </source>
</evidence>
<dbReference type="EMBL" id="AP021927">
    <property type="protein sequence ID" value="BBQ29238.1"/>
    <property type="molecule type" value="Genomic_DNA"/>
</dbReference>
<keyword evidence="6 10" id="KW-0560">Oxidoreductase</keyword>
<comment type="subcellular location">
    <subcellularLocation>
        <location evidence="10">Cytoplasm</location>
    </subcellularLocation>
</comment>
<dbReference type="Pfam" id="PF04166">
    <property type="entry name" value="PdxA"/>
    <property type="match status" value="1"/>
</dbReference>
<dbReference type="GO" id="GO:0050897">
    <property type="term" value="F:cobalt ion binding"/>
    <property type="evidence" value="ECO:0007669"/>
    <property type="project" value="UniProtKB-UniRule"/>
</dbReference>
<dbReference type="InterPro" id="IPR037510">
    <property type="entry name" value="PdxA"/>
</dbReference>
<dbReference type="GO" id="GO:0050570">
    <property type="term" value="F:4-hydroxythreonine-4-phosphate dehydrogenase activity"/>
    <property type="evidence" value="ECO:0007669"/>
    <property type="project" value="UniProtKB-UniRule"/>
</dbReference>
<feature type="binding site" evidence="10">
    <location>
        <position position="299"/>
    </location>
    <ligand>
        <name>substrate</name>
    </ligand>
</feature>
<dbReference type="GO" id="GO:0008615">
    <property type="term" value="P:pyridoxine biosynthetic process"/>
    <property type="evidence" value="ECO:0007669"/>
    <property type="project" value="UniProtKB-UniRule"/>
</dbReference>
<evidence type="ECO:0000256" key="1">
    <source>
        <dbReference type="ARBA" id="ARBA00022490"/>
    </source>
</evidence>
<evidence type="ECO:0000256" key="5">
    <source>
        <dbReference type="ARBA" id="ARBA00022857"/>
    </source>
</evidence>
<keyword evidence="7 10" id="KW-0520">NAD</keyword>
<comment type="pathway">
    <text evidence="10">Cofactor biosynthesis; pyridoxine 5'-phosphate biosynthesis; pyridoxine 5'-phosphate from D-erythrose 4-phosphate: step 4/5.</text>
</comment>
<dbReference type="InterPro" id="IPR005255">
    <property type="entry name" value="PdxA_fam"/>
</dbReference>
<accession>A0A6S4T0P4</accession>
<gene>
    <name evidence="10 11" type="primary">pdxA</name>
    <name evidence="11" type="ORF">WP2W18E01_08200</name>
</gene>
<dbReference type="SUPFAM" id="SSF53659">
    <property type="entry name" value="Isocitrate/Isopropylmalate dehydrogenase-like"/>
    <property type="match status" value="1"/>
</dbReference>
<protein>
    <recommendedName>
        <fullName evidence="10">4-hydroxythreonine-4-phosphate dehydrogenase</fullName>
        <ecNumber evidence="10">1.1.1.262</ecNumber>
    </recommendedName>
    <alternativeName>
        <fullName evidence="10">4-(phosphohydroxy)-L-threonine dehydrogenase</fullName>
    </alternativeName>
</protein>
<feature type="binding site" evidence="10">
    <location>
        <position position="153"/>
    </location>
    <ligand>
        <name>substrate</name>
    </ligand>
</feature>
<dbReference type="Proteomes" id="UP000515756">
    <property type="component" value="Chromosome"/>
</dbReference>
<reference evidence="11 12" key="1">
    <citation type="submission" date="2019-12" db="EMBL/GenBank/DDBJ databases">
        <title>complete genome sequences of Aeromonas caviae str. WP2-W18-ESBL-01 isolated from wastewater treatment plant effluent.</title>
        <authorList>
            <person name="Sekizuka T."/>
            <person name="Itokawa K."/>
            <person name="Yatsu K."/>
            <person name="Inamine Y."/>
            <person name="Kuroda M."/>
        </authorList>
    </citation>
    <scope>NUCLEOTIDE SEQUENCE [LARGE SCALE GENOMIC DNA]</scope>
    <source>
        <strain evidence="11 12">WP2-W18-ESBL-01</strain>
    </source>
</reference>
<dbReference type="GO" id="GO:0042823">
    <property type="term" value="P:pyridoxal phosphate biosynthetic process"/>
    <property type="evidence" value="ECO:0007669"/>
    <property type="project" value="UniProtKB-UniRule"/>
</dbReference>
<evidence type="ECO:0000256" key="10">
    <source>
        <dbReference type="HAMAP-Rule" id="MF_00536"/>
    </source>
</evidence>
<dbReference type="EC" id="1.1.1.262" evidence="10"/>
<keyword evidence="1 10" id="KW-0963">Cytoplasm</keyword>
<comment type="miscellaneous">
    <text evidence="10">The active site is located at the dimer interface.</text>
</comment>
<comment type="catalytic activity">
    <reaction evidence="10">
        <text>4-(phosphooxy)-L-threonine + NAD(+) = 3-amino-2-oxopropyl phosphate + CO2 + NADH</text>
        <dbReference type="Rhea" id="RHEA:32275"/>
        <dbReference type="ChEBI" id="CHEBI:16526"/>
        <dbReference type="ChEBI" id="CHEBI:57279"/>
        <dbReference type="ChEBI" id="CHEBI:57540"/>
        <dbReference type="ChEBI" id="CHEBI:57945"/>
        <dbReference type="ChEBI" id="CHEBI:58452"/>
        <dbReference type="EC" id="1.1.1.262"/>
    </reaction>
</comment>
<dbReference type="PANTHER" id="PTHR30004:SF5">
    <property type="entry name" value="4-HYDROXYTHREONINE-4-PHOSPHATE DEHYDROGENASE"/>
    <property type="match status" value="1"/>
</dbReference>
<evidence type="ECO:0000313" key="11">
    <source>
        <dbReference type="EMBL" id="BBQ29238.1"/>
    </source>
</evidence>
<keyword evidence="3 10" id="KW-0862">Zinc</keyword>
<evidence type="ECO:0000256" key="6">
    <source>
        <dbReference type="ARBA" id="ARBA00023002"/>
    </source>
</evidence>
<comment type="cofactor">
    <cofactor evidence="10">
        <name>Zn(2+)</name>
        <dbReference type="ChEBI" id="CHEBI:29105"/>
    </cofactor>
    <cofactor evidence="10">
        <name>Mg(2+)</name>
        <dbReference type="ChEBI" id="CHEBI:18420"/>
    </cofactor>
    <cofactor evidence="10">
        <name>Co(2+)</name>
        <dbReference type="ChEBI" id="CHEBI:48828"/>
    </cofactor>
    <text evidence="10">Binds 1 divalent metal cation per subunit. Can use ions such as Zn(2+), Mg(2+) or Co(2+).</text>
</comment>
<keyword evidence="9 10" id="KW-0170">Cobalt</keyword>
<keyword evidence="8 10" id="KW-0664">Pyridoxine biosynthesis</keyword>
<feature type="binding site" evidence="10">
    <location>
        <position position="308"/>
    </location>
    <ligand>
        <name>substrate</name>
    </ligand>
</feature>
<keyword evidence="4 10" id="KW-0460">Magnesium</keyword>
<evidence type="ECO:0000256" key="8">
    <source>
        <dbReference type="ARBA" id="ARBA00023096"/>
    </source>
</evidence>
<sequence length="348" mass="37100">MGDKQMNKAHPGHAEAQLSCHRLAITPGEPAGIGPDLVLQIAQRAWPHQLVVIADPALLRERAALLGLSVELEPYDESAPTRPQRAGTLTVCPVPLGAPVVPGKLDEGNGAYVLATLQRACDGNLSGEFAAVVTGPVHKGIINQAGVSFSGHTEFFAQQSDTADVVMLLATEGLRVALATTHIPLAYVAKAITEDRLGKVIRILDADLKRKFGIEQPRIYVCGLNPHAGEGGHLGREEIDVIEPALAALRQEGIDLVGPLPADTLFQDKYLKDADAVLAMYHDQGLPVLKYKGFGNSVNITLGLPFIRTSVDHGTALDLAGKNLADPGSLTTAINHAIQMVEKKRYEQ</sequence>
<feature type="binding site" evidence="10">
    <location>
        <position position="182"/>
    </location>
    <ligand>
        <name>a divalent metal cation</name>
        <dbReference type="ChEBI" id="CHEBI:60240"/>
        <note>ligand shared between dimeric partners</note>
    </ligand>
</feature>
<dbReference type="HAMAP" id="MF_00536">
    <property type="entry name" value="PdxA"/>
    <property type="match status" value="1"/>
</dbReference>
<feature type="binding site" evidence="10">
    <location>
        <position position="227"/>
    </location>
    <ligand>
        <name>a divalent metal cation</name>
        <dbReference type="ChEBI" id="CHEBI:60240"/>
        <note>ligand shared between dimeric partners</note>
    </ligand>
</feature>
<evidence type="ECO:0000256" key="2">
    <source>
        <dbReference type="ARBA" id="ARBA00022723"/>
    </source>
</evidence>
<proteinExistence type="inferred from homology"/>
<evidence type="ECO:0000256" key="7">
    <source>
        <dbReference type="ARBA" id="ARBA00023027"/>
    </source>
</evidence>
<evidence type="ECO:0000256" key="4">
    <source>
        <dbReference type="ARBA" id="ARBA00022842"/>
    </source>
</evidence>
<dbReference type="GO" id="GO:0051287">
    <property type="term" value="F:NAD binding"/>
    <property type="evidence" value="ECO:0007669"/>
    <property type="project" value="InterPro"/>
</dbReference>
<evidence type="ECO:0000313" key="12">
    <source>
        <dbReference type="Proteomes" id="UP000515756"/>
    </source>
</evidence>
<keyword evidence="2 10" id="KW-0479">Metal-binding</keyword>
<dbReference type="AlphaFoldDB" id="A0A6S4T0P4"/>
<dbReference type="Gene3D" id="3.40.718.10">
    <property type="entry name" value="Isopropylmalate Dehydrogenase"/>
    <property type="match status" value="1"/>
</dbReference>
<dbReference type="NCBIfam" id="TIGR00557">
    <property type="entry name" value="pdxA"/>
    <property type="match status" value="1"/>
</dbReference>
<dbReference type="GO" id="GO:0000287">
    <property type="term" value="F:magnesium ion binding"/>
    <property type="evidence" value="ECO:0007669"/>
    <property type="project" value="UniProtKB-UniRule"/>
</dbReference>
<dbReference type="PANTHER" id="PTHR30004">
    <property type="entry name" value="4-HYDROXYTHREONINE-4-PHOSPHATE DEHYDROGENASE"/>
    <property type="match status" value="1"/>
</dbReference>
<dbReference type="UniPathway" id="UPA00244">
    <property type="reaction ID" value="UER00312"/>
</dbReference>